<comment type="catalytic activity">
    <reaction evidence="7">
        <text>L-seryl-[protein] + ATP = O-phospho-L-seryl-[protein] + ADP + H(+)</text>
        <dbReference type="Rhea" id="RHEA:17989"/>
        <dbReference type="Rhea" id="RHEA-COMP:9863"/>
        <dbReference type="Rhea" id="RHEA-COMP:11604"/>
        <dbReference type="ChEBI" id="CHEBI:15378"/>
        <dbReference type="ChEBI" id="CHEBI:29999"/>
        <dbReference type="ChEBI" id="CHEBI:30616"/>
        <dbReference type="ChEBI" id="CHEBI:83421"/>
        <dbReference type="ChEBI" id="CHEBI:456216"/>
        <dbReference type="EC" id="2.7.11.1"/>
    </reaction>
</comment>
<evidence type="ECO:0000256" key="8">
    <source>
        <dbReference type="PIRSR" id="PIRSR630616-2"/>
    </source>
</evidence>
<evidence type="ECO:0000256" key="7">
    <source>
        <dbReference type="ARBA" id="ARBA00048679"/>
    </source>
</evidence>
<evidence type="ECO:0000313" key="12">
    <source>
        <dbReference type="EMBL" id="CAL1539045.1"/>
    </source>
</evidence>
<dbReference type="GO" id="GO:0004674">
    <property type="term" value="F:protein serine/threonine kinase activity"/>
    <property type="evidence" value="ECO:0007669"/>
    <property type="project" value="UniProtKB-KW"/>
</dbReference>
<dbReference type="InterPro" id="IPR000719">
    <property type="entry name" value="Prot_kinase_dom"/>
</dbReference>
<feature type="non-terminal residue" evidence="12">
    <location>
        <position position="193"/>
    </location>
</feature>
<dbReference type="Gene3D" id="3.30.200.20">
    <property type="entry name" value="Phosphorylase Kinase, domain 1"/>
    <property type="match status" value="1"/>
</dbReference>
<dbReference type="InterPro" id="IPR030616">
    <property type="entry name" value="Aur-like"/>
</dbReference>
<dbReference type="FunFam" id="3.30.200.20:FF:000042">
    <property type="entry name" value="Aurora kinase A"/>
    <property type="match status" value="1"/>
</dbReference>
<evidence type="ECO:0000259" key="11">
    <source>
        <dbReference type="PROSITE" id="PS50011"/>
    </source>
</evidence>
<dbReference type="SUPFAM" id="SSF56112">
    <property type="entry name" value="Protein kinase-like (PK-like)"/>
    <property type="match status" value="1"/>
</dbReference>
<keyword evidence="1" id="KW-0723">Serine/threonine-protein kinase</keyword>
<dbReference type="EMBL" id="CAXITT010000323">
    <property type="protein sequence ID" value="CAL1539045.1"/>
    <property type="molecule type" value="Genomic_DNA"/>
</dbReference>
<sequence length="193" mass="21664">MHLLGETGNNSNDNSTMSTPAIDIRLRRQAPVTGKPPPKLRLTSRASTLKQQQPGHRQPRSSSWHPDTATFSLAPAATSSQTQSTSDFENGNRNRAHSYNGNNVVSNAVSGNSRLLIHHQRHNLKNRFQLLKTLGEGTYGKVKLARDKGTGEHVAIKYIKKTKIQDENDLVRIRREIQILSSLRHKHIVNIRE</sequence>
<evidence type="ECO:0000256" key="2">
    <source>
        <dbReference type="ARBA" id="ARBA00022679"/>
    </source>
</evidence>
<feature type="region of interest" description="Disordered" evidence="10">
    <location>
        <begin position="1"/>
        <end position="104"/>
    </location>
</feature>
<evidence type="ECO:0000256" key="6">
    <source>
        <dbReference type="ARBA" id="ARBA00047899"/>
    </source>
</evidence>
<feature type="binding site" evidence="8">
    <location>
        <position position="157"/>
    </location>
    <ligand>
        <name>ATP</name>
        <dbReference type="ChEBI" id="CHEBI:30616"/>
    </ligand>
</feature>
<accession>A0AAV2HXX3</accession>
<dbReference type="AlphaFoldDB" id="A0AAV2HXX3"/>
<evidence type="ECO:0000313" key="13">
    <source>
        <dbReference type="Proteomes" id="UP001497497"/>
    </source>
</evidence>
<feature type="binding site" evidence="9">
    <location>
        <position position="161"/>
    </location>
    <ligand>
        <name>ATP</name>
        <dbReference type="ChEBI" id="CHEBI:30616"/>
    </ligand>
</feature>
<name>A0AAV2HXX3_LYMST</name>
<evidence type="ECO:0000256" key="4">
    <source>
        <dbReference type="ARBA" id="ARBA00022777"/>
    </source>
</evidence>
<evidence type="ECO:0000256" key="9">
    <source>
        <dbReference type="PROSITE-ProRule" id="PRU10141"/>
    </source>
</evidence>
<feature type="compositionally biased region" description="Polar residues" evidence="10">
    <location>
        <begin position="7"/>
        <end position="19"/>
    </location>
</feature>
<keyword evidence="4" id="KW-0418">Kinase</keyword>
<evidence type="ECO:0000256" key="10">
    <source>
        <dbReference type="SAM" id="MobiDB-lite"/>
    </source>
</evidence>
<dbReference type="Pfam" id="PF00069">
    <property type="entry name" value="Pkinase"/>
    <property type="match status" value="1"/>
</dbReference>
<feature type="compositionally biased region" description="Polar residues" evidence="10">
    <location>
        <begin position="44"/>
        <end position="71"/>
    </location>
</feature>
<dbReference type="PROSITE" id="PS00107">
    <property type="entry name" value="PROTEIN_KINASE_ATP"/>
    <property type="match status" value="1"/>
</dbReference>
<dbReference type="GO" id="GO:0005524">
    <property type="term" value="F:ATP binding"/>
    <property type="evidence" value="ECO:0007669"/>
    <property type="project" value="UniProtKB-UniRule"/>
</dbReference>
<protein>
    <recommendedName>
        <fullName evidence="11">Protein kinase domain-containing protein</fullName>
    </recommendedName>
</protein>
<keyword evidence="13" id="KW-1185">Reference proteome</keyword>
<evidence type="ECO:0000256" key="5">
    <source>
        <dbReference type="ARBA" id="ARBA00022840"/>
    </source>
</evidence>
<proteinExistence type="predicted"/>
<evidence type="ECO:0000256" key="1">
    <source>
        <dbReference type="ARBA" id="ARBA00022527"/>
    </source>
</evidence>
<reference evidence="12 13" key="1">
    <citation type="submission" date="2024-04" db="EMBL/GenBank/DDBJ databases">
        <authorList>
            <consortium name="Genoscope - CEA"/>
            <person name="William W."/>
        </authorList>
    </citation>
    <scope>NUCLEOTIDE SEQUENCE [LARGE SCALE GENOMIC DNA]</scope>
</reference>
<dbReference type="InterPro" id="IPR017441">
    <property type="entry name" value="Protein_kinase_ATP_BS"/>
</dbReference>
<keyword evidence="5 8" id="KW-0067">ATP-binding</keyword>
<dbReference type="InterPro" id="IPR011009">
    <property type="entry name" value="Kinase-like_dom_sf"/>
</dbReference>
<gene>
    <name evidence="12" type="ORF">GSLYS_00012866001</name>
</gene>
<evidence type="ECO:0000256" key="3">
    <source>
        <dbReference type="ARBA" id="ARBA00022741"/>
    </source>
</evidence>
<dbReference type="PROSITE" id="PS50011">
    <property type="entry name" value="PROTEIN_KINASE_DOM"/>
    <property type="match status" value="1"/>
</dbReference>
<comment type="caution">
    <text evidence="12">The sequence shown here is derived from an EMBL/GenBank/DDBJ whole genome shotgun (WGS) entry which is preliminary data.</text>
</comment>
<keyword evidence="2" id="KW-0808">Transferase</keyword>
<comment type="catalytic activity">
    <reaction evidence="6">
        <text>L-threonyl-[protein] + ATP = O-phospho-L-threonyl-[protein] + ADP + H(+)</text>
        <dbReference type="Rhea" id="RHEA:46608"/>
        <dbReference type="Rhea" id="RHEA-COMP:11060"/>
        <dbReference type="Rhea" id="RHEA-COMP:11605"/>
        <dbReference type="ChEBI" id="CHEBI:15378"/>
        <dbReference type="ChEBI" id="CHEBI:30013"/>
        <dbReference type="ChEBI" id="CHEBI:30616"/>
        <dbReference type="ChEBI" id="CHEBI:61977"/>
        <dbReference type="ChEBI" id="CHEBI:456216"/>
        <dbReference type="EC" id="2.7.11.1"/>
    </reaction>
</comment>
<keyword evidence="3 8" id="KW-0547">Nucleotide-binding</keyword>
<dbReference type="PANTHER" id="PTHR24350">
    <property type="entry name" value="SERINE/THREONINE-PROTEIN KINASE IAL-RELATED"/>
    <property type="match status" value="1"/>
</dbReference>
<organism evidence="12 13">
    <name type="scientific">Lymnaea stagnalis</name>
    <name type="common">Great pond snail</name>
    <name type="synonym">Helix stagnalis</name>
    <dbReference type="NCBI Taxonomy" id="6523"/>
    <lineage>
        <taxon>Eukaryota</taxon>
        <taxon>Metazoa</taxon>
        <taxon>Spiralia</taxon>
        <taxon>Lophotrochozoa</taxon>
        <taxon>Mollusca</taxon>
        <taxon>Gastropoda</taxon>
        <taxon>Heterobranchia</taxon>
        <taxon>Euthyneura</taxon>
        <taxon>Panpulmonata</taxon>
        <taxon>Hygrophila</taxon>
        <taxon>Lymnaeoidea</taxon>
        <taxon>Lymnaeidae</taxon>
        <taxon>Lymnaea</taxon>
    </lineage>
</organism>
<feature type="compositionally biased region" description="Polar residues" evidence="10">
    <location>
        <begin position="87"/>
        <end position="99"/>
    </location>
</feature>
<dbReference type="Proteomes" id="UP001497497">
    <property type="component" value="Unassembled WGS sequence"/>
</dbReference>
<feature type="domain" description="Protein kinase" evidence="11">
    <location>
        <begin position="128"/>
        <end position="193"/>
    </location>
</feature>